<dbReference type="OrthoDB" id="9810043at2"/>
<evidence type="ECO:0000313" key="3">
    <source>
        <dbReference type="Proteomes" id="UP000001660"/>
    </source>
</evidence>
<dbReference type="EMBL" id="FP929003">
    <property type="protein sequence ID" value="CBK41580.1"/>
    <property type="molecule type" value="Genomic_DNA"/>
</dbReference>
<dbReference type="Proteomes" id="UP000001660">
    <property type="component" value="Chromosome"/>
</dbReference>
<evidence type="ECO:0000256" key="1">
    <source>
        <dbReference type="SAM" id="MobiDB-lite"/>
    </source>
</evidence>
<feature type="compositionally biased region" description="Low complexity" evidence="1">
    <location>
        <begin position="18"/>
        <end position="29"/>
    </location>
</feature>
<keyword evidence="3" id="KW-1185">Reference proteome</keyword>
<evidence type="ECO:0000313" key="2">
    <source>
        <dbReference type="EMBL" id="CBK41580.1"/>
    </source>
</evidence>
<feature type="region of interest" description="Disordered" evidence="1">
    <location>
        <begin position="1"/>
        <end position="41"/>
    </location>
</feature>
<dbReference type="STRING" id="330214.NIDE1852"/>
<dbReference type="KEGG" id="nde:NIDE1852"/>
<reference evidence="2 3" key="1">
    <citation type="journal article" date="2010" name="Proc. Natl. Acad. Sci. U.S.A.">
        <title>A Nitrospira metagenome illuminates the physiology and evolution of globally important nitrite-oxidizing bacteria.</title>
        <authorList>
            <person name="Lucker S."/>
            <person name="Wagner M."/>
            <person name="Maixner F."/>
            <person name="Pelletier E."/>
            <person name="Koch H."/>
            <person name="Vacherie B."/>
            <person name="Rattei T."/>
            <person name="Sinninghe Damste J."/>
            <person name="Spieck E."/>
            <person name="Le Paslier D."/>
            <person name="Daims H."/>
        </authorList>
    </citation>
    <scope>NUCLEOTIDE SEQUENCE [LARGE SCALE GENOMIC DNA]</scope>
</reference>
<proteinExistence type="predicted"/>
<dbReference type="HOGENOM" id="CLU_2841640_0_0_0"/>
<protein>
    <submittedName>
        <fullName evidence="2">Uncharacterized protein</fullName>
    </submittedName>
</protein>
<dbReference type="AlphaFoldDB" id="D8PEC1"/>
<accession>D8PEC1</accession>
<sequence>MPVNMDPTKRRRRQSVEQAAAAADQDSSQTKQFGEDTEADREKAIAEAELKNLWDATEVIDMDTW</sequence>
<gene>
    <name evidence="2" type="ORF">NIDE1852</name>
</gene>
<name>D8PEC1_9BACT</name>
<organism evidence="2 3">
    <name type="scientific">Nitrospira defluvii</name>
    <dbReference type="NCBI Taxonomy" id="330214"/>
    <lineage>
        <taxon>Bacteria</taxon>
        <taxon>Pseudomonadati</taxon>
        <taxon>Nitrospirota</taxon>
        <taxon>Nitrospiria</taxon>
        <taxon>Nitrospirales</taxon>
        <taxon>Nitrospiraceae</taxon>
        <taxon>Nitrospira</taxon>
    </lineage>
</organism>